<dbReference type="EMBL" id="UGYW01000002">
    <property type="protein sequence ID" value="SUJ27398.1"/>
    <property type="molecule type" value="Genomic_DNA"/>
</dbReference>
<evidence type="ECO:0000313" key="4">
    <source>
        <dbReference type="EMBL" id="SUJ27398.1"/>
    </source>
</evidence>
<sequence length="133" mass="15212">MNALRNSIQLVGRLGIDPVIKATVKGSKMAQLRLATNEVYKNAQGEWVENVLWHNLVVWGNLTQVVEQRCAKGTHIMIEGMLTYRDYEDKEGQKKVVAEVKVRQLQILDKNNSSKNHADLLQEQVEQEQDLPF</sequence>
<dbReference type="Pfam" id="PF00436">
    <property type="entry name" value="SSB"/>
    <property type="match status" value="1"/>
</dbReference>
<protein>
    <recommendedName>
        <fullName evidence="2 3">Single-stranded DNA-binding protein</fullName>
        <shortName evidence="2">SSB</shortName>
    </recommendedName>
</protein>
<dbReference type="PROSITE" id="PS50935">
    <property type="entry name" value="SSB"/>
    <property type="match status" value="1"/>
</dbReference>
<dbReference type="PANTHER" id="PTHR10302:SF0">
    <property type="entry name" value="SINGLE-STRANDED DNA-BINDING PROTEIN, MITOCHONDRIAL"/>
    <property type="match status" value="1"/>
</dbReference>
<dbReference type="CDD" id="cd04496">
    <property type="entry name" value="SSB_OBF"/>
    <property type="match status" value="1"/>
</dbReference>
<dbReference type="InterPro" id="IPR012340">
    <property type="entry name" value="NA-bd_OB-fold"/>
</dbReference>
<dbReference type="InterPro" id="IPR000424">
    <property type="entry name" value="Primosome_PriB/ssb"/>
</dbReference>
<comment type="caution">
    <text evidence="2">Lacks conserved residue(s) required for the propagation of feature annotation.</text>
</comment>
<accession>A0A380CRM2</accession>
<dbReference type="GO" id="GO:0006260">
    <property type="term" value="P:DNA replication"/>
    <property type="evidence" value="ECO:0007669"/>
    <property type="project" value="InterPro"/>
</dbReference>
<reference evidence="4 5" key="1">
    <citation type="submission" date="2018-06" db="EMBL/GenBank/DDBJ databases">
        <authorList>
            <consortium name="Pathogen Informatics"/>
            <person name="Doyle S."/>
        </authorList>
    </citation>
    <scope>NUCLEOTIDE SEQUENCE [LARGE SCALE GENOMIC DNA]</scope>
    <source>
        <strain evidence="4 5">NCTC11388</strain>
    </source>
</reference>
<dbReference type="InterPro" id="IPR011344">
    <property type="entry name" value="ssDNA-bd"/>
</dbReference>
<dbReference type="PANTHER" id="PTHR10302">
    <property type="entry name" value="SINGLE-STRANDED DNA-BINDING PROTEIN"/>
    <property type="match status" value="1"/>
</dbReference>
<dbReference type="Gene3D" id="2.40.50.140">
    <property type="entry name" value="Nucleic acid-binding proteins"/>
    <property type="match status" value="1"/>
</dbReference>
<keyword evidence="1 2" id="KW-0238">DNA-binding</keyword>
<dbReference type="RefSeq" id="WP_115171483.1">
    <property type="nucleotide sequence ID" value="NZ_UGYW01000002.1"/>
</dbReference>
<evidence type="ECO:0000256" key="1">
    <source>
        <dbReference type="ARBA" id="ARBA00023125"/>
    </source>
</evidence>
<dbReference type="PIRSF" id="PIRSF002070">
    <property type="entry name" value="SSB"/>
    <property type="match status" value="1"/>
</dbReference>
<dbReference type="HAMAP" id="MF_00984">
    <property type="entry name" value="SSB"/>
    <property type="match status" value="1"/>
</dbReference>
<organism evidence="4 5">
    <name type="scientific">Sphingobacterium spiritivorum</name>
    <name type="common">Flavobacterium spiritivorum</name>
    <dbReference type="NCBI Taxonomy" id="258"/>
    <lineage>
        <taxon>Bacteria</taxon>
        <taxon>Pseudomonadati</taxon>
        <taxon>Bacteroidota</taxon>
        <taxon>Sphingobacteriia</taxon>
        <taxon>Sphingobacteriales</taxon>
        <taxon>Sphingobacteriaceae</taxon>
        <taxon>Sphingobacterium</taxon>
    </lineage>
</organism>
<name>A0A380CRM2_SPHSI</name>
<evidence type="ECO:0000256" key="2">
    <source>
        <dbReference type="HAMAP-Rule" id="MF_00984"/>
    </source>
</evidence>
<dbReference type="SUPFAM" id="SSF50249">
    <property type="entry name" value="Nucleic acid-binding proteins"/>
    <property type="match status" value="1"/>
</dbReference>
<proteinExistence type="inferred from homology"/>
<evidence type="ECO:0000256" key="3">
    <source>
        <dbReference type="PIRNR" id="PIRNR002070"/>
    </source>
</evidence>
<comment type="subunit">
    <text evidence="2">Homotetramer.</text>
</comment>
<dbReference type="GO" id="GO:0003697">
    <property type="term" value="F:single-stranded DNA binding"/>
    <property type="evidence" value="ECO:0007669"/>
    <property type="project" value="UniProtKB-UniRule"/>
</dbReference>
<evidence type="ECO:0000313" key="5">
    <source>
        <dbReference type="Proteomes" id="UP000254893"/>
    </source>
</evidence>
<dbReference type="NCBIfam" id="TIGR00621">
    <property type="entry name" value="ssb"/>
    <property type="match status" value="1"/>
</dbReference>
<dbReference type="AlphaFoldDB" id="A0A380CRM2"/>
<dbReference type="GO" id="GO:0009295">
    <property type="term" value="C:nucleoid"/>
    <property type="evidence" value="ECO:0007669"/>
    <property type="project" value="TreeGrafter"/>
</dbReference>
<gene>
    <name evidence="4" type="primary">ssb_5</name>
    <name evidence="4" type="ORF">NCTC11388_04171</name>
</gene>
<dbReference type="Proteomes" id="UP000254893">
    <property type="component" value="Unassembled WGS sequence"/>
</dbReference>